<comment type="caution">
    <text evidence="2">The sequence shown here is derived from an EMBL/GenBank/DDBJ whole genome shotgun (WGS) entry which is preliminary data.</text>
</comment>
<name>A0A9N9L6Z7_9HELO</name>
<feature type="compositionally biased region" description="Basic and acidic residues" evidence="1">
    <location>
        <begin position="109"/>
        <end position="119"/>
    </location>
</feature>
<accession>A0A9N9L6Z7</accession>
<organism evidence="2 3">
    <name type="scientific">Hymenoscyphus fraxineus</name>
    <dbReference type="NCBI Taxonomy" id="746836"/>
    <lineage>
        <taxon>Eukaryota</taxon>
        <taxon>Fungi</taxon>
        <taxon>Dikarya</taxon>
        <taxon>Ascomycota</taxon>
        <taxon>Pezizomycotina</taxon>
        <taxon>Leotiomycetes</taxon>
        <taxon>Helotiales</taxon>
        <taxon>Helotiaceae</taxon>
        <taxon>Hymenoscyphus</taxon>
    </lineage>
</organism>
<evidence type="ECO:0000313" key="2">
    <source>
        <dbReference type="EMBL" id="CAG8959223.1"/>
    </source>
</evidence>
<dbReference type="AlphaFoldDB" id="A0A9N9L6Z7"/>
<feature type="region of interest" description="Disordered" evidence="1">
    <location>
        <begin position="21"/>
        <end position="40"/>
    </location>
</feature>
<protein>
    <submittedName>
        <fullName evidence="2">Uncharacterized protein</fullName>
    </submittedName>
</protein>
<feature type="compositionally biased region" description="Basic and acidic residues" evidence="1">
    <location>
        <begin position="212"/>
        <end position="225"/>
    </location>
</feature>
<gene>
    <name evidence="2" type="ORF">HYFRA_00012581</name>
</gene>
<evidence type="ECO:0000256" key="1">
    <source>
        <dbReference type="SAM" id="MobiDB-lite"/>
    </source>
</evidence>
<dbReference type="Proteomes" id="UP000696280">
    <property type="component" value="Unassembled WGS sequence"/>
</dbReference>
<dbReference type="EMBL" id="CAJVRL010000090">
    <property type="protein sequence ID" value="CAG8959223.1"/>
    <property type="molecule type" value="Genomic_DNA"/>
</dbReference>
<feature type="compositionally biased region" description="Polar residues" evidence="1">
    <location>
        <begin position="64"/>
        <end position="78"/>
    </location>
</feature>
<dbReference type="OrthoDB" id="10355706at2759"/>
<evidence type="ECO:0000313" key="3">
    <source>
        <dbReference type="Proteomes" id="UP000696280"/>
    </source>
</evidence>
<feature type="region of interest" description="Disordered" evidence="1">
    <location>
        <begin position="211"/>
        <end position="253"/>
    </location>
</feature>
<keyword evidence="3" id="KW-1185">Reference proteome</keyword>
<feature type="compositionally biased region" description="Low complexity" evidence="1">
    <location>
        <begin position="125"/>
        <end position="139"/>
    </location>
</feature>
<reference evidence="2" key="1">
    <citation type="submission" date="2021-07" db="EMBL/GenBank/DDBJ databases">
        <authorList>
            <person name="Durling M."/>
        </authorList>
    </citation>
    <scope>NUCLEOTIDE SEQUENCE</scope>
</reference>
<feature type="region of interest" description="Disordered" evidence="1">
    <location>
        <begin position="56"/>
        <end position="174"/>
    </location>
</feature>
<feature type="compositionally biased region" description="Acidic residues" evidence="1">
    <location>
        <begin position="153"/>
        <end position="165"/>
    </location>
</feature>
<sequence>MAKASKEVWFDEMCESCQSLVPVSEPNSSSGLGLGLDSKLPMAEAVRKRILELERVQEQKAKAPQNSTATTSSPSLNTAREPEPSTLASDWGFDEPPVPRTTADPKIQPTERADSKSSTEQKPVNDNQTTTDTKSTTQKNEAHMKPSPKSSDIDFDDDDSDDDEEQFRIGKDRVQWLSMPVEKNGDGSADKKPGIIGKIYNTLRWKSTPKFVLKEPEPKPQATDEAKEDSDSDNMPWEDHGEWVHVTENVEEN</sequence>
<proteinExistence type="predicted"/>